<gene>
    <name evidence="1" type="primary">mutS_24</name>
    <name evidence="1" type="ORF">CM83_99324</name>
</gene>
<dbReference type="AlphaFoldDB" id="A0A0A9XST0"/>
<sequence length="122" mass="13767">VNLKVKKVSTHRTMMAVLHPLQRTLGQGLRILLRANIGRNYILAPERAVPGLHLEAHSTHIAIRGVKQHAYGLCTPHHYIHNEMEVLDTPNPTSKRFQITCPLGFEKPVLISTLEQAQQISR</sequence>
<accession>A0A0A9XST0</accession>
<evidence type="ECO:0000313" key="1">
    <source>
        <dbReference type="EMBL" id="JAG23024.1"/>
    </source>
</evidence>
<dbReference type="EMBL" id="GBHO01020580">
    <property type="protein sequence ID" value="JAG23024.1"/>
    <property type="molecule type" value="Transcribed_RNA"/>
</dbReference>
<name>A0A0A9XST0_LYGHE</name>
<proteinExistence type="predicted"/>
<reference evidence="1" key="1">
    <citation type="journal article" date="2014" name="PLoS ONE">
        <title>Transcriptome-Based Identification of ABC Transporters in the Western Tarnished Plant Bug Lygus hesperus.</title>
        <authorList>
            <person name="Hull J.J."/>
            <person name="Chaney K."/>
            <person name="Geib S.M."/>
            <person name="Fabrick J.A."/>
            <person name="Brent C.S."/>
            <person name="Walsh D."/>
            <person name="Lavine L.C."/>
        </authorList>
    </citation>
    <scope>NUCLEOTIDE SEQUENCE</scope>
</reference>
<organism evidence="1">
    <name type="scientific">Lygus hesperus</name>
    <name type="common">Western plant bug</name>
    <dbReference type="NCBI Taxonomy" id="30085"/>
    <lineage>
        <taxon>Eukaryota</taxon>
        <taxon>Metazoa</taxon>
        <taxon>Ecdysozoa</taxon>
        <taxon>Arthropoda</taxon>
        <taxon>Hexapoda</taxon>
        <taxon>Insecta</taxon>
        <taxon>Pterygota</taxon>
        <taxon>Neoptera</taxon>
        <taxon>Paraneoptera</taxon>
        <taxon>Hemiptera</taxon>
        <taxon>Heteroptera</taxon>
        <taxon>Panheteroptera</taxon>
        <taxon>Cimicomorpha</taxon>
        <taxon>Miridae</taxon>
        <taxon>Mirini</taxon>
        <taxon>Lygus</taxon>
    </lineage>
</organism>
<feature type="non-terminal residue" evidence="1">
    <location>
        <position position="1"/>
    </location>
</feature>
<protein>
    <submittedName>
        <fullName evidence="1">DNA mismatch repair protein MutS</fullName>
    </submittedName>
</protein>
<reference evidence="1" key="2">
    <citation type="submission" date="2014-07" db="EMBL/GenBank/DDBJ databases">
        <authorList>
            <person name="Hull J."/>
        </authorList>
    </citation>
    <scope>NUCLEOTIDE SEQUENCE</scope>
</reference>